<organism evidence="1 2">
    <name type="scientific">Sulfitobacter mediterraneus</name>
    <dbReference type="NCBI Taxonomy" id="83219"/>
    <lineage>
        <taxon>Bacteria</taxon>
        <taxon>Pseudomonadati</taxon>
        <taxon>Pseudomonadota</taxon>
        <taxon>Alphaproteobacteria</taxon>
        <taxon>Rhodobacterales</taxon>
        <taxon>Roseobacteraceae</taxon>
        <taxon>Sulfitobacter</taxon>
    </lineage>
</organism>
<dbReference type="AlphaFoldDB" id="A0A2T6CHD0"/>
<accession>A0A2T6CHD0</accession>
<name>A0A2T6CHD0_9RHOB</name>
<dbReference type="RefSeq" id="WP_025048130.1">
    <property type="nucleotide sequence ID" value="NZ_QBKU01000003.1"/>
</dbReference>
<gene>
    <name evidence="1" type="ORF">C8N31_103382</name>
</gene>
<reference evidence="1 2" key="1">
    <citation type="submission" date="2018-04" db="EMBL/GenBank/DDBJ databases">
        <title>Genomic Encyclopedia of Archaeal and Bacterial Type Strains, Phase II (KMG-II): from individual species to whole genera.</title>
        <authorList>
            <person name="Goeker M."/>
        </authorList>
    </citation>
    <scope>NUCLEOTIDE SEQUENCE [LARGE SCALE GENOMIC DNA]</scope>
    <source>
        <strain evidence="1 2">DSM 12244</strain>
    </source>
</reference>
<dbReference type="OrthoDB" id="10006686at2"/>
<sequence>MNTIEIEKTASDFLCDLLPINTLIGYDEPVFEVHTEPEISLLNEFSDENKMCLKIKRCGNKYTARIYNWHSHSVCLTGLYFEKSINFDLHQRDTHIFKFAGNIANGQGARFFFKALGARNVELSVEAPRNVMQYLEDNEEEYVPIAVVSLSISFFDEGQAELKKICDRLQDKYASFEKQITVSVLSQSYKNFHSLTGLTKEQFYKPAFADNRFDRFFDEI</sequence>
<evidence type="ECO:0000313" key="1">
    <source>
        <dbReference type="EMBL" id="PTX74899.1"/>
    </source>
</evidence>
<dbReference type="Proteomes" id="UP000244092">
    <property type="component" value="Unassembled WGS sequence"/>
</dbReference>
<evidence type="ECO:0000313" key="2">
    <source>
        <dbReference type="Proteomes" id="UP000244092"/>
    </source>
</evidence>
<comment type="caution">
    <text evidence="1">The sequence shown here is derived from an EMBL/GenBank/DDBJ whole genome shotgun (WGS) entry which is preliminary data.</text>
</comment>
<proteinExistence type="predicted"/>
<dbReference type="EMBL" id="QBKU01000003">
    <property type="protein sequence ID" value="PTX74899.1"/>
    <property type="molecule type" value="Genomic_DNA"/>
</dbReference>
<protein>
    <submittedName>
        <fullName evidence="1">Uncharacterized protein</fullName>
    </submittedName>
</protein>